<evidence type="ECO:0000313" key="1">
    <source>
        <dbReference type="EMBL" id="OAG03065.1"/>
    </source>
</evidence>
<gene>
    <name evidence="1" type="ORF">CC84DRAFT_1251106</name>
</gene>
<protein>
    <submittedName>
        <fullName evidence="1">Uncharacterized protein</fullName>
    </submittedName>
</protein>
<dbReference type="GeneID" id="28767807"/>
<accession>A0A177C6B0</accession>
<dbReference type="AlphaFoldDB" id="A0A177C6B0"/>
<dbReference type="InParanoid" id="A0A177C6B0"/>
<dbReference type="RefSeq" id="XP_018033430.1">
    <property type="nucleotide sequence ID" value="XM_018184321.1"/>
</dbReference>
<reference evidence="1 2" key="1">
    <citation type="submission" date="2016-05" db="EMBL/GenBank/DDBJ databases">
        <title>Comparative analysis of secretome profiles of manganese(II)-oxidizing ascomycete fungi.</title>
        <authorList>
            <consortium name="DOE Joint Genome Institute"/>
            <person name="Zeiner C.A."/>
            <person name="Purvine S.O."/>
            <person name="Zink E.M."/>
            <person name="Wu S."/>
            <person name="Pasa-Tolic L."/>
            <person name="Chaput D.L."/>
            <person name="Haridas S."/>
            <person name="Grigoriev I.V."/>
            <person name="Santelli C.M."/>
            <person name="Hansel C.M."/>
        </authorList>
    </citation>
    <scope>NUCLEOTIDE SEQUENCE [LARGE SCALE GENOMIC DNA]</scope>
    <source>
        <strain evidence="1 2">AP3s5-JAC2a</strain>
    </source>
</reference>
<keyword evidence="2" id="KW-1185">Reference proteome</keyword>
<evidence type="ECO:0000313" key="2">
    <source>
        <dbReference type="Proteomes" id="UP000077069"/>
    </source>
</evidence>
<proteinExistence type="predicted"/>
<dbReference type="EMBL" id="KV441555">
    <property type="protein sequence ID" value="OAG03065.1"/>
    <property type="molecule type" value="Genomic_DNA"/>
</dbReference>
<sequence length="69" mass="8126">MLSPRVISFARDQVYWECFSQAASEESVDRVWDRDPHLDNFNKFEMVNLFGMRRSSAGYIQWSITPCFG</sequence>
<dbReference type="Proteomes" id="UP000077069">
    <property type="component" value="Unassembled WGS sequence"/>
</dbReference>
<name>A0A177C6B0_9PLEO</name>
<organism evidence="1 2">
    <name type="scientific">Paraphaeosphaeria sporulosa</name>
    <dbReference type="NCBI Taxonomy" id="1460663"/>
    <lineage>
        <taxon>Eukaryota</taxon>
        <taxon>Fungi</taxon>
        <taxon>Dikarya</taxon>
        <taxon>Ascomycota</taxon>
        <taxon>Pezizomycotina</taxon>
        <taxon>Dothideomycetes</taxon>
        <taxon>Pleosporomycetidae</taxon>
        <taxon>Pleosporales</taxon>
        <taxon>Massarineae</taxon>
        <taxon>Didymosphaeriaceae</taxon>
        <taxon>Paraphaeosphaeria</taxon>
    </lineage>
</organism>